<organism evidence="9 10">
    <name type="scientific">Nasonia vitripennis</name>
    <name type="common">Parasitic wasp</name>
    <dbReference type="NCBI Taxonomy" id="7425"/>
    <lineage>
        <taxon>Eukaryota</taxon>
        <taxon>Metazoa</taxon>
        <taxon>Ecdysozoa</taxon>
        <taxon>Arthropoda</taxon>
        <taxon>Hexapoda</taxon>
        <taxon>Insecta</taxon>
        <taxon>Pterygota</taxon>
        <taxon>Neoptera</taxon>
        <taxon>Endopterygota</taxon>
        <taxon>Hymenoptera</taxon>
        <taxon>Apocrita</taxon>
        <taxon>Proctotrupomorpha</taxon>
        <taxon>Chalcidoidea</taxon>
        <taxon>Pteromalidae</taxon>
        <taxon>Pteromalinae</taxon>
        <taxon>Nasonia</taxon>
    </lineage>
</organism>
<evidence type="ECO:0000256" key="4">
    <source>
        <dbReference type="ARBA" id="ARBA00022824"/>
    </source>
</evidence>
<reference evidence="9" key="1">
    <citation type="submission" date="2021-01" db="UniProtKB">
        <authorList>
            <consortium name="EnsemblMetazoa"/>
        </authorList>
    </citation>
    <scope>IDENTIFICATION</scope>
</reference>
<feature type="region of interest" description="Disordered" evidence="8">
    <location>
        <begin position="126"/>
        <end position="145"/>
    </location>
</feature>
<keyword evidence="6" id="KW-0472">Membrane</keyword>
<feature type="region of interest" description="Disordered" evidence="8">
    <location>
        <begin position="1047"/>
        <end position="1092"/>
    </location>
</feature>
<feature type="compositionally biased region" description="Polar residues" evidence="8">
    <location>
        <begin position="547"/>
        <end position="560"/>
    </location>
</feature>
<dbReference type="KEGG" id="nvi:100680042"/>
<feature type="compositionally biased region" description="Polar residues" evidence="8">
    <location>
        <begin position="770"/>
        <end position="790"/>
    </location>
</feature>
<feature type="compositionally biased region" description="Polar residues" evidence="8">
    <location>
        <begin position="15"/>
        <end position="26"/>
    </location>
</feature>
<dbReference type="GO" id="GO:0030867">
    <property type="term" value="C:rough endoplasmic reticulum membrane"/>
    <property type="evidence" value="ECO:0007669"/>
    <property type="project" value="UniProtKB-SubCell"/>
</dbReference>
<keyword evidence="7" id="KW-0539">Nucleus</keyword>
<comment type="subcellular location">
    <subcellularLocation>
        <location evidence="1">Nucleus membrane</location>
        <topology evidence="1">Multi-pass membrane protein</topology>
    </subcellularLocation>
    <subcellularLocation>
        <location evidence="2">Rough endoplasmic reticulum membrane</location>
        <topology evidence="2">Multi-pass membrane protein</topology>
    </subcellularLocation>
</comment>
<feature type="region of interest" description="Disordered" evidence="8">
    <location>
        <begin position="664"/>
        <end position="690"/>
    </location>
</feature>
<protein>
    <submittedName>
        <fullName evidence="9">Uncharacterized protein</fullName>
    </submittedName>
</protein>
<dbReference type="PANTHER" id="PTHR13289">
    <property type="entry name" value="PROTEIN PHOSPHATASE 1-BINDING PROTEIN BIFOCAL"/>
    <property type="match status" value="1"/>
</dbReference>
<feature type="compositionally biased region" description="Low complexity" evidence="8">
    <location>
        <begin position="1049"/>
        <end position="1063"/>
    </location>
</feature>
<feature type="compositionally biased region" description="Low complexity" evidence="8">
    <location>
        <begin position="591"/>
        <end position="603"/>
    </location>
</feature>
<dbReference type="GO" id="GO:0008017">
    <property type="term" value="F:microtubule binding"/>
    <property type="evidence" value="ECO:0007669"/>
    <property type="project" value="TreeGrafter"/>
</dbReference>
<evidence type="ECO:0000256" key="1">
    <source>
        <dbReference type="ARBA" id="ARBA00004232"/>
    </source>
</evidence>
<feature type="compositionally biased region" description="Polar residues" evidence="8">
    <location>
        <begin position="899"/>
        <end position="912"/>
    </location>
</feature>
<gene>
    <name evidence="9" type="primary">100680042</name>
</gene>
<dbReference type="GO" id="GO:0006935">
    <property type="term" value="P:chemotaxis"/>
    <property type="evidence" value="ECO:0007669"/>
    <property type="project" value="TreeGrafter"/>
</dbReference>
<evidence type="ECO:0000256" key="2">
    <source>
        <dbReference type="ARBA" id="ARBA00004269"/>
    </source>
</evidence>
<dbReference type="OMA" id="QEPVNDH"/>
<feature type="compositionally biased region" description="Basic and acidic residues" evidence="8">
    <location>
        <begin position="569"/>
        <end position="580"/>
    </location>
</feature>
<proteinExistence type="predicted"/>
<dbReference type="PANTHER" id="PTHR13289:SF3">
    <property type="entry name" value="BIFOCAL, ISOFORM F"/>
    <property type="match status" value="1"/>
</dbReference>
<feature type="region of interest" description="Disordered" evidence="8">
    <location>
        <begin position="764"/>
        <end position="791"/>
    </location>
</feature>
<feature type="region of interest" description="Disordered" evidence="8">
    <location>
        <begin position="471"/>
        <end position="620"/>
    </location>
</feature>
<evidence type="ECO:0000256" key="3">
    <source>
        <dbReference type="ARBA" id="ARBA00022692"/>
    </source>
</evidence>
<dbReference type="Proteomes" id="UP000002358">
    <property type="component" value="Chromosome 2"/>
</dbReference>
<evidence type="ECO:0000313" key="9">
    <source>
        <dbReference type="EnsemblMetazoa" id="XP_003424070"/>
    </source>
</evidence>
<evidence type="ECO:0000256" key="7">
    <source>
        <dbReference type="ARBA" id="ARBA00023242"/>
    </source>
</evidence>
<dbReference type="InParanoid" id="A0A7M7GB64"/>
<dbReference type="OrthoDB" id="6517071at2759"/>
<evidence type="ECO:0000256" key="8">
    <source>
        <dbReference type="SAM" id="MobiDB-lite"/>
    </source>
</evidence>
<dbReference type="GO" id="GO:0023041">
    <property type="term" value="P:neuronal signal transduction"/>
    <property type="evidence" value="ECO:0007669"/>
    <property type="project" value="InterPro"/>
</dbReference>
<feature type="compositionally biased region" description="Low complexity" evidence="8">
    <location>
        <begin position="471"/>
        <end position="482"/>
    </location>
</feature>
<sequence length="1092" mass="118509">MASIGSGGVVGTAAELTSPTSSTCSSVDLVEVPQWKRELIQRRKQRELLGAAASNGAATSTSASLVRSSTATTTTTSSRTSGSGAAPDSPPSNNAPAAIPSSADDAAAPLAAAAASDMRLEAPDAAPLSTDEDELIGGRPPASGKCRAASKEVLDIVELANKMRATNNAKLDIVAPSRTKQQEDCESDSSEELQYGPGIVHKLRSKYLNMTLREMNKNRASVQCFRRAASLEDLLDHKDEAAEKTRRYAKKNVTGAAAKVERYRNAARGNESMKRARSVETLMRYNSAPEEAVTQNHSSRLAPNIFKQENDHIILVDRTTVKIENRLDKDRLKPINKPKRVKPVLADTERPPPDLVKNNMRIFESSSVKKLKPKGEVAVKVATFKTINDTFKAQNQKKIIPKPPLQPKPFVNGNSKMSTSPRKIIIQRKPTAELIEQQNSQDSYHNDGVITEPIVQSVSSVVSKFQQIEKSYSPSSSPEPSYNKFKFSPVPSPEPSAVRAKVSSLDIKSPTTTPIPSPRTSPPKIQSPLSPKPDIPKSPSSFMQKPIVNSTPISNNTNDQPKLPVPELPKLDFEKEKDEPSVEQVQETTVEMNNQNAEEAANEVSKLSDSTPSSPGSTVLVESFDESVESVVDSPRTVSKSALDNISKAGMTVQFSFNDHPAIKNYLPRSASTPQPAEENSPESEVASSKLVEEKCKSPCSLELESVALVSEIISTAAESPTKPQERLQEEIMDEIIYKEENVNIVENKPIGAISSLSLIKSTTTTSFSQGNESKTIRTQKSETSNSPPQKQIGIIRPLVSTKTQLPQQNLSNREIEKNLINRVKSIEQPTKVVVSLKSAEEIQPVKKNNSSGGLWDSKPWNQQNNTMVFNFSNRKDVPDYIENDGLIIKRKRDKPRQSSDNSGVIVSNIDSVQLTDDSDTEYSVGPPSPCDVAFYNDNVLINGRSNLSRTPRNHKHRIQFDDTATRTFEYPSEASMLLEAEATSSLDGETSASGDAAAGAAAARSAGPSGTLPSLLGGSGLASYTPSKVDLASEGFELGVTRATMSTLASPQSATPPQQLQQQHEEDKVDYLKPSQDPGTWGQETAADMLY</sequence>
<name>A0A7M7GB64_NASVI</name>
<evidence type="ECO:0000256" key="5">
    <source>
        <dbReference type="ARBA" id="ARBA00022989"/>
    </source>
</evidence>
<accession>A0A7M7GB64</accession>
<dbReference type="EnsemblMetazoa" id="XM_003424022">
    <property type="protein sequence ID" value="XP_003424070"/>
    <property type="gene ID" value="LOC100680042"/>
</dbReference>
<keyword evidence="10" id="KW-1185">Reference proteome</keyword>
<feature type="region of interest" description="Disordered" evidence="8">
    <location>
        <begin position="1"/>
        <end position="34"/>
    </location>
</feature>
<feature type="compositionally biased region" description="Polar residues" evidence="8">
    <location>
        <begin position="605"/>
        <end position="617"/>
    </location>
</feature>
<evidence type="ECO:0000256" key="6">
    <source>
        <dbReference type="ARBA" id="ARBA00023136"/>
    </source>
</evidence>
<keyword evidence="3" id="KW-0812">Transmembrane</keyword>
<feature type="region of interest" description="Disordered" evidence="8">
    <location>
        <begin position="51"/>
        <end position="112"/>
    </location>
</feature>
<dbReference type="InterPro" id="IPR019130">
    <property type="entry name" value="Macoilin"/>
</dbReference>
<feature type="region of interest" description="Disordered" evidence="8">
    <location>
        <begin position="892"/>
        <end position="912"/>
    </location>
</feature>
<feature type="compositionally biased region" description="Gly residues" evidence="8">
    <location>
        <begin position="1"/>
        <end position="10"/>
    </location>
</feature>
<evidence type="ECO:0000313" key="10">
    <source>
        <dbReference type="Proteomes" id="UP000002358"/>
    </source>
</evidence>
<keyword evidence="4" id="KW-0256">Endoplasmic reticulum</keyword>
<dbReference type="AlphaFoldDB" id="A0A7M7GB64"/>
<keyword evidence="5" id="KW-1133">Transmembrane helix</keyword>
<dbReference type="FunCoup" id="A0A7M7GB64">
    <property type="interactions" value="111"/>
</dbReference>
<dbReference type="GO" id="GO:0031965">
    <property type="term" value="C:nuclear membrane"/>
    <property type="evidence" value="ECO:0007669"/>
    <property type="project" value="UniProtKB-SubCell"/>
</dbReference>